<organism evidence="1 2">
    <name type="scientific">Sordaria macrospora</name>
    <dbReference type="NCBI Taxonomy" id="5147"/>
    <lineage>
        <taxon>Eukaryota</taxon>
        <taxon>Fungi</taxon>
        <taxon>Dikarya</taxon>
        <taxon>Ascomycota</taxon>
        <taxon>Pezizomycotina</taxon>
        <taxon>Sordariomycetes</taxon>
        <taxon>Sordariomycetidae</taxon>
        <taxon>Sordariales</taxon>
        <taxon>Sordariaceae</taxon>
        <taxon>Sordaria</taxon>
    </lineage>
</organism>
<dbReference type="EMBL" id="NMPR01000011">
    <property type="protein sequence ID" value="KAA8635502.1"/>
    <property type="molecule type" value="Genomic_DNA"/>
</dbReference>
<comment type="caution">
    <text evidence="1">The sequence shown here is derived from an EMBL/GenBank/DDBJ whole genome shotgun (WGS) entry which is preliminary data.</text>
</comment>
<dbReference type="Proteomes" id="UP000433876">
    <property type="component" value="Unassembled WGS sequence"/>
</dbReference>
<name>A0A8S9A5R8_SORMA</name>
<sequence length="137" mass="15587">MGEDDGGMGMVMDRIVMERIQMRLKMEMGMMAEEKGKMVEEMGGMMNSKVVVLVLVLVERNLRRKGAGQKRTGEKGVMRIRRGKDKIPVTTQIPRRAGWEVLVLRKKGAAMTIKRENERTPPTWVVLLQANSSTREK</sequence>
<protein>
    <submittedName>
        <fullName evidence="1">Uncharacterized protein</fullName>
    </submittedName>
</protein>
<evidence type="ECO:0000313" key="1">
    <source>
        <dbReference type="EMBL" id="KAA8635502.1"/>
    </source>
</evidence>
<proteinExistence type="predicted"/>
<dbReference type="AlphaFoldDB" id="A0A8S9A5R8"/>
<reference evidence="1 2" key="1">
    <citation type="submission" date="2017-07" db="EMBL/GenBank/DDBJ databases">
        <title>Genome sequence of the Sordaria macrospora wild type strain R19027.</title>
        <authorList>
            <person name="Nowrousian M."/>
            <person name="Teichert I."/>
            <person name="Kueck U."/>
        </authorList>
    </citation>
    <scope>NUCLEOTIDE SEQUENCE [LARGE SCALE GENOMIC DNA]</scope>
    <source>
        <strain evidence="1 2">R19027</strain>
        <tissue evidence="1">Mycelium</tissue>
    </source>
</reference>
<evidence type="ECO:0000313" key="2">
    <source>
        <dbReference type="Proteomes" id="UP000433876"/>
    </source>
</evidence>
<gene>
    <name evidence="1" type="ORF">SMACR_09021</name>
</gene>
<accession>A0A8S9A5R8</accession>